<feature type="domain" description="PAS" evidence="1">
    <location>
        <begin position="24"/>
        <end position="92"/>
    </location>
</feature>
<dbReference type="Pfam" id="PF13426">
    <property type="entry name" value="PAS_9"/>
    <property type="match status" value="1"/>
</dbReference>
<dbReference type="AlphaFoldDB" id="A0A2H0XAT3"/>
<evidence type="ECO:0000313" key="2">
    <source>
        <dbReference type="EMBL" id="PIS22047.1"/>
    </source>
</evidence>
<feature type="non-terminal residue" evidence="2">
    <location>
        <position position="120"/>
    </location>
</feature>
<accession>A0A2H0XAT3</accession>
<organism evidence="2 3">
    <name type="scientific">candidate division WWE3 bacterium CG08_land_8_20_14_0_20_41_10</name>
    <dbReference type="NCBI Taxonomy" id="1975085"/>
    <lineage>
        <taxon>Bacteria</taxon>
        <taxon>Katanobacteria</taxon>
    </lineage>
</organism>
<dbReference type="InterPro" id="IPR035965">
    <property type="entry name" value="PAS-like_dom_sf"/>
</dbReference>
<sequence>MMDRDIERLNSILEDMEDGIFKASEEDYRRLFEHVRCGVYISSKKGKFIDANQALLDMLGYKSKEEFLEIDITRDLYLMPEDRQRFQEIIERKGHVIDYEVDFKRKDGKAISVLLTSHVR</sequence>
<dbReference type="InterPro" id="IPR000014">
    <property type="entry name" value="PAS"/>
</dbReference>
<dbReference type="Gene3D" id="3.30.450.20">
    <property type="entry name" value="PAS domain"/>
    <property type="match status" value="1"/>
</dbReference>
<dbReference type="NCBIfam" id="TIGR00229">
    <property type="entry name" value="sensory_box"/>
    <property type="match status" value="1"/>
</dbReference>
<reference evidence="3" key="1">
    <citation type="submission" date="2017-09" db="EMBL/GenBank/DDBJ databases">
        <title>Depth-based differentiation of microbial function through sediment-hosted aquifers and enrichment of novel symbionts in the deep terrestrial subsurface.</title>
        <authorList>
            <person name="Probst A.J."/>
            <person name="Ladd B."/>
            <person name="Jarett J.K."/>
            <person name="Geller-Mcgrath D.E."/>
            <person name="Sieber C.M.K."/>
            <person name="Emerson J.B."/>
            <person name="Anantharaman K."/>
            <person name="Thomas B.C."/>
            <person name="Malmstrom R."/>
            <person name="Stieglmeier M."/>
            <person name="Klingl A."/>
            <person name="Woyke T."/>
            <person name="Ryan C.M."/>
            <person name="Banfield J.F."/>
        </authorList>
    </citation>
    <scope>NUCLEOTIDE SEQUENCE [LARGE SCALE GENOMIC DNA]</scope>
</reference>
<protein>
    <recommendedName>
        <fullName evidence="1">PAS domain-containing protein</fullName>
    </recommendedName>
</protein>
<dbReference type="SUPFAM" id="SSF55785">
    <property type="entry name" value="PYP-like sensor domain (PAS domain)"/>
    <property type="match status" value="1"/>
</dbReference>
<proteinExistence type="predicted"/>
<dbReference type="PROSITE" id="PS50112">
    <property type="entry name" value="PAS"/>
    <property type="match status" value="1"/>
</dbReference>
<gene>
    <name evidence="2" type="ORF">COT50_04090</name>
</gene>
<dbReference type="CDD" id="cd00130">
    <property type="entry name" value="PAS"/>
    <property type="match status" value="1"/>
</dbReference>
<dbReference type="EMBL" id="PEYU01000093">
    <property type="protein sequence ID" value="PIS22047.1"/>
    <property type="molecule type" value="Genomic_DNA"/>
</dbReference>
<evidence type="ECO:0000259" key="1">
    <source>
        <dbReference type="PROSITE" id="PS50112"/>
    </source>
</evidence>
<name>A0A2H0XAT3_UNCKA</name>
<comment type="caution">
    <text evidence="2">The sequence shown here is derived from an EMBL/GenBank/DDBJ whole genome shotgun (WGS) entry which is preliminary data.</text>
</comment>
<evidence type="ECO:0000313" key="3">
    <source>
        <dbReference type="Proteomes" id="UP000231252"/>
    </source>
</evidence>
<dbReference type="SMART" id="SM00091">
    <property type="entry name" value="PAS"/>
    <property type="match status" value="1"/>
</dbReference>
<dbReference type="Proteomes" id="UP000231252">
    <property type="component" value="Unassembled WGS sequence"/>
</dbReference>